<proteinExistence type="predicted"/>
<sequence length="161" mass="17569">MIFLCIEEEEDAMSFRFQNLLGAPYRGRNILVVDNYLLLSLVRNRIFATDLAKSQTQTLPYKASSNISRIAISPDVIFLIAVDDSSCALFINLHHHIVLHRISFKPPVSNSALPPTAPSLPSTSLESSSRSSNPSPSAVNFSPSTSFTPPPTSTLQLPPST</sequence>
<gene>
    <name evidence="1" type="ORF">MRB53_019670</name>
</gene>
<organism evidence="1 2">
    <name type="scientific">Persea americana</name>
    <name type="common">Avocado</name>
    <dbReference type="NCBI Taxonomy" id="3435"/>
    <lineage>
        <taxon>Eukaryota</taxon>
        <taxon>Viridiplantae</taxon>
        <taxon>Streptophyta</taxon>
        <taxon>Embryophyta</taxon>
        <taxon>Tracheophyta</taxon>
        <taxon>Spermatophyta</taxon>
        <taxon>Magnoliopsida</taxon>
        <taxon>Magnoliidae</taxon>
        <taxon>Laurales</taxon>
        <taxon>Lauraceae</taxon>
        <taxon>Persea</taxon>
    </lineage>
</organism>
<reference evidence="1 2" key="1">
    <citation type="journal article" date="2022" name="Hortic Res">
        <title>A haplotype resolved chromosomal level avocado genome allows analysis of novel avocado genes.</title>
        <authorList>
            <person name="Nath O."/>
            <person name="Fletcher S.J."/>
            <person name="Hayward A."/>
            <person name="Shaw L.M."/>
            <person name="Masouleh A.K."/>
            <person name="Furtado A."/>
            <person name="Henry R.J."/>
            <person name="Mitter N."/>
        </authorList>
    </citation>
    <scope>NUCLEOTIDE SEQUENCE [LARGE SCALE GENOMIC DNA]</scope>
    <source>
        <strain evidence="2">cv. Hass</strain>
    </source>
</reference>
<accession>A0ACC2KZE8</accession>
<name>A0ACC2KZE8_PERAE</name>
<evidence type="ECO:0000313" key="1">
    <source>
        <dbReference type="EMBL" id="KAJ8626363.1"/>
    </source>
</evidence>
<comment type="caution">
    <text evidence="1">The sequence shown here is derived from an EMBL/GenBank/DDBJ whole genome shotgun (WGS) entry which is preliminary data.</text>
</comment>
<dbReference type="Proteomes" id="UP001234297">
    <property type="component" value="Chromosome 6"/>
</dbReference>
<protein>
    <submittedName>
        <fullName evidence="1">Uncharacterized protein</fullName>
    </submittedName>
</protein>
<dbReference type="EMBL" id="CM056814">
    <property type="protein sequence ID" value="KAJ8626363.1"/>
    <property type="molecule type" value="Genomic_DNA"/>
</dbReference>
<keyword evidence="2" id="KW-1185">Reference proteome</keyword>
<evidence type="ECO:0000313" key="2">
    <source>
        <dbReference type="Proteomes" id="UP001234297"/>
    </source>
</evidence>